<gene>
    <name evidence="1" type="ORF">NTEN_LOCUS6006</name>
</gene>
<feature type="non-terminal residue" evidence="1">
    <location>
        <position position="1"/>
    </location>
</feature>
<keyword evidence="2" id="KW-1185">Reference proteome</keyword>
<protein>
    <submittedName>
        <fullName evidence="1">Uncharacterized protein</fullName>
    </submittedName>
</protein>
<proteinExistence type="predicted"/>
<dbReference type="EMBL" id="CADCXU010009042">
    <property type="protein sequence ID" value="CAA9999746.1"/>
    <property type="molecule type" value="Genomic_DNA"/>
</dbReference>
<reference evidence="1 2" key="1">
    <citation type="submission" date="2020-02" db="EMBL/GenBank/DDBJ databases">
        <authorList>
            <person name="Ferguson B K."/>
        </authorList>
    </citation>
    <scope>NUCLEOTIDE SEQUENCE [LARGE SCALE GENOMIC DNA]</scope>
</reference>
<accession>A0A6H5GDE5</accession>
<dbReference type="Proteomes" id="UP000479000">
    <property type="component" value="Unassembled WGS sequence"/>
</dbReference>
<sequence>RRQPIVDGTVVTPGADIFDSPSGANDSSVGRSGLPAVESFGCLVSRKTSLDGVLGNPSFRIHGAPSNRRRSGEISYLHFVKTASIPMVPYVTTMNFHDISNVHVQVRNWRYEISPLRRRNTSFASKRRNRLRNSFYRSKNTISRLGAKVVQFTTYR</sequence>
<evidence type="ECO:0000313" key="2">
    <source>
        <dbReference type="Proteomes" id="UP000479000"/>
    </source>
</evidence>
<name>A0A6H5GDE5_9HEMI</name>
<evidence type="ECO:0000313" key="1">
    <source>
        <dbReference type="EMBL" id="CAA9999746.1"/>
    </source>
</evidence>
<dbReference type="AlphaFoldDB" id="A0A6H5GDE5"/>
<organism evidence="1 2">
    <name type="scientific">Nesidiocoris tenuis</name>
    <dbReference type="NCBI Taxonomy" id="355587"/>
    <lineage>
        <taxon>Eukaryota</taxon>
        <taxon>Metazoa</taxon>
        <taxon>Ecdysozoa</taxon>
        <taxon>Arthropoda</taxon>
        <taxon>Hexapoda</taxon>
        <taxon>Insecta</taxon>
        <taxon>Pterygota</taxon>
        <taxon>Neoptera</taxon>
        <taxon>Paraneoptera</taxon>
        <taxon>Hemiptera</taxon>
        <taxon>Heteroptera</taxon>
        <taxon>Panheteroptera</taxon>
        <taxon>Cimicomorpha</taxon>
        <taxon>Miridae</taxon>
        <taxon>Dicyphina</taxon>
        <taxon>Nesidiocoris</taxon>
    </lineage>
</organism>